<dbReference type="EMBL" id="JBJJXI010000051">
    <property type="protein sequence ID" value="KAL3400385.1"/>
    <property type="molecule type" value="Genomic_DNA"/>
</dbReference>
<feature type="compositionally biased region" description="Acidic residues" evidence="1">
    <location>
        <begin position="173"/>
        <end position="184"/>
    </location>
</feature>
<keyword evidence="3" id="KW-1185">Reference proteome</keyword>
<name>A0ABD2X637_9HYME</name>
<dbReference type="Proteomes" id="UP001627154">
    <property type="component" value="Unassembled WGS sequence"/>
</dbReference>
<organism evidence="2 3">
    <name type="scientific">Trichogramma kaykai</name>
    <dbReference type="NCBI Taxonomy" id="54128"/>
    <lineage>
        <taxon>Eukaryota</taxon>
        <taxon>Metazoa</taxon>
        <taxon>Ecdysozoa</taxon>
        <taxon>Arthropoda</taxon>
        <taxon>Hexapoda</taxon>
        <taxon>Insecta</taxon>
        <taxon>Pterygota</taxon>
        <taxon>Neoptera</taxon>
        <taxon>Endopterygota</taxon>
        <taxon>Hymenoptera</taxon>
        <taxon>Apocrita</taxon>
        <taxon>Proctotrupomorpha</taxon>
        <taxon>Chalcidoidea</taxon>
        <taxon>Trichogrammatidae</taxon>
        <taxon>Trichogramma</taxon>
    </lineage>
</organism>
<sequence length="305" mass="35611">MKLKIFRSSEALDSDAQQCSSTVTPSSTTRISFSACAHMRRRDAIRASADFTFLFKRVKRRRNRRDPFGQFTSGVLLVQKAKNWTVALSKSVELKKKGPKPSVTTEEMVEVMEQQPFTKFHPCSSAERVVLPTSSPLLFLQTRKTQYIRELEIKDKESSRRDNSTSPFCIMETENEQEDEDENSEENREENRDELYELYDLDGKVEDILPEAIERTSHILPGLRVGKSKRRRMEWEFMAHYYRFDSKELTRNVRRVVRKSTEDELVETYRVTLDKDEGYLEVEELKMIVPGFPNRVPSGKKITNC</sequence>
<evidence type="ECO:0000256" key="1">
    <source>
        <dbReference type="SAM" id="MobiDB-lite"/>
    </source>
</evidence>
<evidence type="ECO:0000313" key="2">
    <source>
        <dbReference type="EMBL" id="KAL3400385.1"/>
    </source>
</evidence>
<protein>
    <submittedName>
        <fullName evidence="2">Uncharacterized protein</fullName>
    </submittedName>
</protein>
<reference evidence="2 3" key="1">
    <citation type="journal article" date="2024" name="bioRxiv">
        <title>A reference genome for Trichogramma kaykai: A tiny desert-dwelling parasitoid wasp with competing sex-ratio distorters.</title>
        <authorList>
            <person name="Culotta J."/>
            <person name="Lindsey A.R."/>
        </authorList>
    </citation>
    <scope>NUCLEOTIDE SEQUENCE [LARGE SCALE GENOMIC DNA]</scope>
    <source>
        <strain evidence="2 3">KSX58</strain>
    </source>
</reference>
<proteinExistence type="predicted"/>
<feature type="region of interest" description="Disordered" evidence="1">
    <location>
        <begin position="155"/>
        <end position="191"/>
    </location>
</feature>
<gene>
    <name evidence="2" type="ORF">TKK_006251</name>
</gene>
<evidence type="ECO:0000313" key="3">
    <source>
        <dbReference type="Proteomes" id="UP001627154"/>
    </source>
</evidence>
<dbReference type="AlphaFoldDB" id="A0ABD2X637"/>
<comment type="caution">
    <text evidence="2">The sequence shown here is derived from an EMBL/GenBank/DDBJ whole genome shotgun (WGS) entry which is preliminary data.</text>
</comment>
<accession>A0ABD2X637</accession>